<sequence>MKVKIHREGTNILVITLLGLIIILAPLWMWAPIWLSASLTIVAGVVYFFIVNFFRSPRRNFTGDRKDVVVSSADGTVVALEETYEPEILKCRCIQLSVFMSVLNVHANWFPVDGTVELVRHHAGRFMAAYLPKSSTENERSTILLRALDGQPVLVRQIAGAMARRIVTYAEPSEEANIEDHMGFIKFGSRVDLYLPLGTEILVGLGDKTVGGITPVARLKSPLK</sequence>
<comment type="similarity">
    <text evidence="11">Belongs to the phosphatidylserine decarboxylase family. PSD-A subfamily.</text>
</comment>
<comment type="subcellular location">
    <subcellularLocation>
        <location evidence="11">Cell membrane</location>
        <topology evidence="11">Peripheral membrane protein</topology>
    </subcellularLocation>
</comment>
<feature type="site" description="Cleavage (non-hydrolytic); by autocatalysis" evidence="11">
    <location>
        <begin position="188"/>
        <end position="189"/>
    </location>
</feature>
<evidence type="ECO:0000256" key="10">
    <source>
        <dbReference type="ARBA" id="ARBA00023317"/>
    </source>
</evidence>
<evidence type="ECO:0000256" key="8">
    <source>
        <dbReference type="ARBA" id="ARBA00023239"/>
    </source>
</evidence>
<comment type="cofactor">
    <cofactor evidence="11">
        <name>pyruvate</name>
        <dbReference type="ChEBI" id="CHEBI:15361"/>
    </cofactor>
    <text evidence="11">Binds 1 pyruvoyl group covalently per subunit.</text>
</comment>
<dbReference type="AlphaFoldDB" id="A0A921E8J9"/>
<comment type="catalytic activity">
    <reaction evidence="11">
        <text>a 1,2-diacyl-sn-glycero-3-phospho-L-serine + H(+) = a 1,2-diacyl-sn-glycero-3-phosphoethanolamine + CO2</text>
        <dbReference type="Rhea" id="RHEA:20828"/>
        <dbReference type="ChEBI" id="CHEBI:15378"/>
        <dbReference type="ChEBI" id="CHEBI:16526"/>
        <dbReference type="ChEBI" id="CHEBI:57262"/>
        <dbReference type="ChEBI" id="CHEBI:64612"/>
        <dbReference type="EC" id="4.1.1.65"/>
    </reaction>
</comment>
<dbReference type="NCBIfam" id="NF003678">
    <property type="entry name" value="PRK05305.1-2"/>
    <property type="match status" value="1"/>
</dbReference>
<comment type="PTM">
    <text evidence="11">Is synthesized initially as an inactive proenzyme. Formation of the active enzyme involves a self-maturation process in which the active site pyruvoyl group is generated from an internal serine residue via an autocatalytic post-translational modification. Two non-identical subunits are generated from the proenzyme in this reaction, and the pyruvate is formed at the N-terminus of the alpha chain, which is derived from the carboxyl end of the proenzyme. The post-translation cleavage follows an unusual pathway, termed non-hydrolytic serinolysis, in which the side chain hydroxyl group of the serine supplies its oxygen atom to form the C-terminus of the beta chain, while the remainder of the serine residue undergoes an oxidative deamination to produce ammonia and the pyruvoyl prosthetic group on the alpha chain.</text>
</comment>
<accession>A0A921E8J9</accession>
<dbReference type="GO" id="GO:0006646">
    <property type="term" value="P:phosphatidylethanolamine biosynthetic process"/>
    <property type="evidence" value="ECO:0007669"/>
    <property type="project" value="UniProtKB-UniRule"/>
</dbReference>
<reference evidence="13" key="1">
    <citation type="journal article" date="2021" name="PeerJ">
        <title>Extensive microbial diversity within the chicken gut microbiome revealed by metagenomics and culture.</title>
        <authorList>
            <person name="Gilroy R."/>
            <person name="Ravi A."/>
            <person name="Getino M."/>
            <person name="Pursley I."/>
            <person name="Horton D.L."/>
            <person name="Alikhan N.F."/>
            <person name="Baker D."/>
            <person name="Gharbi K."/>
            <person name="Hall N."/>
            <person name="Watson M."/>
            <person name="Adriaenssens E.M."/>
            <person name="Foster-Nyarko E."/>
            <person name="Jarju S."/>
            <person name="Secka A."/>
            <person name="Antonio M."/>
            <person name="Oren A."/>
            <person name="Chaudhuri R.R."/>
            <person name="La Ragione R."/>
            <person name="Hildebrand F."/>
            <person name="Pallen M.J."/>
        </authorList>
    </citation>
    <scope>NUCLEOTIDE SEQUENCE</scope>
    <source>
        <strain evidence="13">4100</strain>
    </source>
</reference>
<keyword evidence="1 11" id="KW-1003">Cell membrane</keyword>
<feature type="modified residue" description="Pyruvic acid (Ser); by autocatalysis" evidence="11">
    <location>
        <position position="189"/>
    </location>
</feature>
<comment type="subunit">
    <text evidence="11">Heterodimer of a large membrane-associated beta subunit and a small pyruvoyl-containing alpha subunit.</text>
</comment>
<keyword evidence="2 11" id="KW-0444">Lipid biosynthesis</keyword>
<dbReference type="EMBL" id="DYXT01000019">
    <property type="protein sequence ID" value="HJE38736.1"/>
    <property type="molecule type" value="Genomic_DNA"/>
</dbReference>
<dbReference type="HAMAP" id="MF_00664">
    <property type="entry name" value="PS_decarb_PSD_A"/>
    <property type="match status" value="1"/>
</dbReference>
<comment type="pathway">
    <text evidence="11">Phospholipid metabolism; phosphatidylethanolamine biosynthesis; phosphatidylethanolamine from CDP-diacylglycerol: step 2/2.</text>
</comment>
<evidence type="ECO:0000256" key="1">
    <source>
        <dbReference type="ARBA" id="ARBA00022475"/>
    </source>
</evidence>
<dbReference type="Proteomes" id="UP000711407">
    <property type="component" value="Unassembled WGS sequence"/>
</dbReference>
<feature type="chain" id="PRO_5038198498" description="Phosphatidylserine decarboxylase beta chain" evidence="11">
    <location>
        <begin position="1"/>
        <end position="188"/>
    </location>
</feature>
<keyword evidence="4 11" id="KW-0443">Lipid metabolism</keyword>
<keyword evidence="3 11" id="KW-0210">Decarboxylase</keyword>
<keyword evidence="6 11" id="KW-0865">Zymogen</keyword>
<evidence type="ECO:0000256" key="4">
    <source>
        <dbReference type="ARBA" id="ARBA00023098"/>
    </source>
</evidence>
<evidence type="ECO:0000256" key="12">
    <source>
        <dbReference type="SAM" id="Phobius"/>
    </source>
</evidence>
<keyword evidence="8 11" id="KW-0456">Lyase</keyword>
<feature type="active site" description="Schiff-base intermediate with substrate; via pyruvic acid" evidence="11">
    <location>
        <position position="189"/>
    </location>
</feature>
<evidence type="ECO:0000256" key="2">
    <source>
        <dbReference type="ARBA" id="ARBA00022516"/>
    </source>
</evidence>
<dbReference type="GO" id="GO:0005886">
    <property type="term" value="C:plasma membrane"/>
    <property type="evidence" value="ECO:0007669"/>
    <property type="project" value="UniProtKB-SubCell"/>
</dbReference>
<keyword evidence="5 11" id="KW-0472">Membrane</keyword>
<feature type="chain" id="PRO_5038198497" description="Phosphatidylserine decarboxylase alpha chain" evidence="11">
    <location>
        <begin position="189"/>
        <end position="224"/>
    </location>
</feature>
<dbReference type="PANTHER" id="PTHR35809:SF1">
    <property type="entry name" value="ARCHAETIDYLSERINE DECARBOXYLASE PROENZYME-RELATED"/>
    <property type="match status" value="1"/>
</dbReference>
<evidence type="ECO:0000256" key="6">
    <source>
        <dbReference type="ARBA" id="ARBA00023145"/>
    </source>
</evidence>
<keyword evidence="12" id="KW-1133">Transmembrane helix</keyword>
<keyword evidence="10 11" id="KW-0670">Pyruvate</keyword>
<keyword evidence="9 11" id="KW-1208">Phospholipid metabolism</keyword>
<comment type="caution">
    <text evidence="13">The sequence shown here is derived from an EMBL/GenBank/DDBJ whole genome shotgun (WGS) entry which is preliminary data.</text>
</comment>
<gene>
    <name evidence="11" type="primary">psd</name>
    <name evidence="13" type="ORF">K8V47_03100</name>
</gene>
<name>A0A921E8J9_9BACT</name>
<evidence type="ECO:0000256" key="5">
    <source>
        <dbReference type="ARBA" id="ARBA00023136"/>
    </source>
</evidence>
<dbReference type="InterPro" id="IPR003817">
    <property type="entry name" value="PS_Dcarbxylase"/>
</dbReference>
<organism evidence="13 14">
    <name type="scientific">Candidatus Amulumruptor caecigallinarius</name>
    <dbReference type="NCBI Taxonomy" id="2109911"/>
    <lineage>
        <taxon>Bacteria</taxon>
        <taxon>Pseudomonadati</taxon>
        <taxon>Bacteroidota</taxon>
        <taxon>Bacteroidia</taxon>
        <taxon>Bacteroidales</taxon>
        <taxon>Muribaculaceae</taxon>
        <taxon>Candidatus Amulumruptor</taxon>
    </lineage>
</organism>
<dbReference type="GO" id="GO:0004609">
    <property type="term" value="F:phosphatidylserine decarboxylase activity"/>
    <property type="evidence" value="ECO:0007669"/>
    <property type="project" value="UniProtKB-UniRule"/>
</dbReference>
<dbReference type="Pfam" id="PF02666">
    <property type="entry name" value="PS_Dcarbxylase"/>
    <property type="match status" value="1"/>
</dbReference>
<feature type="transmembrane region" description="Helical" evidence="12">
    <location>
        <begin position="12"/>
        <end position="31"/>
    </location>
</feature>
<evidence type="ECO:0000256" key="11">
    <source>
        <dbReference type="HAMAP-Rule" id="MF_00664"/>
    </source>
</evidence>
<proteinExistence type="inferred from homology"/>
<evidence type="ECO:0000313" key="14">
    <source>
        <dbReference type="Proteomes" id="UP000711407"/>
    </source>
</evidence>
<dbReference type="EC" id="4.1.1.65" evidence="11"/>
<dbReference type="InterPro" id="IPR033175">
    <property type="entry name" value="PSD-A"/>
</dbReference>
<keyword evidence="12" id="KW-0812">Transmembrane</keyword>
<evidence type="ECO:0000256" key="3">
    <source>
        <dbReference type="ARBA" id="ARBA00022793"/>
    </source>
</evidence>
<evidence type="ECO:0000256" key="9">
    <source>
        <dbReference type="ARBA" id="ARBA00023264"/>
    </source>
</evidence>
<evidence type="ECO:0000313" key="13">
    <source>
        <dbReference type="EMBL" id="HJE38736.1"/>
    </source>
</evidence>
<reference evidence="13" key="2">
    <citation type="submission" date="2021-09" db="EMBL/GenBank/DDBJ databases">
        <authorList>
            <person name="Gilroy R."/>
        </authorList>
    </citation>
    <scope>NUCLEOTIDE SEQUENCE</scope>
    <source>
        <strain evidence="13">4100</strain>
    </source>
</reference>
<feature type="transmembrane region" description="Helical" evidence="12">
    <location>
        <begin position="37"/>
        <end position="55"/>
    </location>
</feature>
<protein>
    <recommendedName>
        <fullName evidence="11">Phosphatidylserine decarboxylase proenzyme</fullName>
        <ecNumber evidence="11">4.1.1.65</ecNumber>
    </recommendedName>
    <component>
        <recommendedName>
            <fullName evidence="11">Phosphatidylserine decarboxylase alpha chain</fullName>
        </recommendedName>
    </component>
    <component>
        <recommendedName>
            <fullName evidence="11">Phosphatidylserine decarboxylase beta chain</fullName>
        </recommendedName>
    </component>
</protein>
<dbReference type="PANTHER" id="PTHR35809">
    <property type="entry name" value="ARCHAETIDYLSERINE DECARBOXYLASE PROENZYME-RELATED"/>
    <property type="match status" value="1"/>
</dbReference>
<keyword evidence="7 11" id="KW-0594">Phospholipid biosynthesis</keyword>
<evidence type="ECO:0000256" key="7">
    <source>
        <dbReference type="ARBA" id="ARBA00023209"/>
    </source>
</evidence>
<comment type="function">
    <text evidence="11">Catalyzes the formation of phosphatidylethanolamine (PtdEtn) from phosphatidylserine (PtdSer).</text>
</comment>